<feature type="transmembrane region" description="Helical" evidence="7">
    <location>
        <begin position="331"/>
        <end position="350"/>
    </location>
</feature>
<evidence type="ECO:0000256" key="1">
    <source>
        <dbReference type="ARBA" id="ARBA00004651"/>
    </source>
</evidence>
<dbReference type="InterPro" id="IPR002656">
    <property type="entry name" value="Acyl_transf_3_dom"/>
</dbReference>
<organism evidence="9 10">
    <name type="scientific">Marinicrinis sediminis</name>
    <dbReference type="NCBI Taxonomy" id="1652465"/>
    <lineage>
        <taxon>Bacteria</taxon>
        <taxon>Bacillati</taxon>
        <taxon>Bacillota</taxon>
        <taxon>Bacilli</taxon>
        <taxon>Bacillales</taxon>
        <taxon>Paenibacillaceae</taxon>
    </lineage>
</organism>
<keyword evidence="9" id="KW-0012">Acyltransferase</keyword>
<gene>
    <name evidence="9" type="ORF">ACFSUC_18730</name>
</gene>
<protein>
    <submittedName>
        <fullName evidence="9">Acyltransferase</fullName>
    </submittedName>
</protein>
<name>A0ABW5RGM0_9BACL</name>
<feature type="domain" description="Acyltransferase 3" evidence="8">
    <location>
        <begin position="8"/>
        <end position="346"/>
    </location>
</feature>
<evidence type="ECO:0000256" key="3">
    <source>
        <dbReference type="ARBA" id="ARBA00022475"/>
    </source>
</evidence>
<comment type="similarity">
    <text evidence="2">Belongs to the acyltransferase 3 family.</text>
</comment>
<evidence type="ECO:0000256" key="7">
    <source>
        <dbReference type="SAM" id="Phobius"/>
    </source>
</evidence>
<dbReference type="PANTHER" id="PTHR40074:SF2">
    <property type="entry name" value="O-ACETYLTRANSFERASE WECH"/>
    <property type="match status" value="1"/>
</dbReference>
<dbReference type="EMBL" id="JBHUMM010000045">
    <property type="protein sequence ID" value="MFD2673589.1"/>
    <property type="molecule type" value="Genomic_DNA"/>
</dbReference>
<keyword evidence="3" id="KW-1003">Cell membrane</keyword>
<accession>A0ABW5RGM0</accession>
<feature type="transmembrane region" description="Helical" evidence="7">
    <location>
        <begin position="197"/>
        <end position="218"/>
    </location>
</feature>
<evidence type="ECO:0000256" key="5">
    <source>
        <dbReference type="ARBA" id="ARBA00022989"/>
    </source>
</evidence>
<dbReference type="PANTHER" id="PTHR40074">
    <property type="entry name" value="O-ACETYLTRANSFERASE WECH"/>
    <property type="match status" value="1"/>
</dbReference>
<keyword evidence="9" id="KW-0808">Transferase</keyword>
<feature type="transmembrane region" description="Helical" evidence="7">
    <location>
        <begin position="131"/>
        <end position="152"/>
    </location>
</feature>
<feature type="transmembrane region" description="Helical" evidence="7">
    <location>
        <begin position="90"/>
        <end position="111"/>
    </location>
</feature>
<feature type="transmembrane region" description="Helical" evidence="7">
    <location>
        <begin position="293"/>
        <end position="311"/>
    </location>
</feature>
<keyword evidence="5 7" id="KW-1133">Transmembrane helix</keyword>
<proteinExistence type="inferred from homology"/>
<feature type="transmembrane region" description="Helical" evidence="7">
    <location>
        <begin position="164"/>
        <end position="185"/>
    </location>
</feature>
<comment type="subcellular location">
    <subcellularLocation>
        <location evidence="1">Cell membrane</location>
        <topology evidence="1">Multi-pass membrane protein</topology>
    </subcellularLocation>
</comment>
<reference evidence="10" key="1">
    <citation type="journal article" date="2019" name="Int. J. Syst. Evol. Microbiol.">
        <title>The Global Catalogue of Microorganisms (GCM) 10K type strain sequencing project: providing services to taxonomists for standard genome sequencing and annotation.</title>
        <authorList>
            <consortium name="The Broad Institute Genomics Platform"/>
            <consortium name="The Broad Institute Genome Sequencing Center for Infectious Disease"/>
            <person name="Wu L."/>
            <person name="Ma J."/>
        </authorList>
    </citation>
    <scope>NUCLEOTIDE SEQUENCE [LARGE SCALE GENOMIC DNA]</scope>
    <source>
        <strain evidence="10">KCTC 33676</strain>
    </source>
</reference>
<keyword evidence="4 7" id="KW-0812">Transmembrane</keyword>
<evidence type="ECO:0000313" key="10">
    <source>
        <dbReference type="Proteomes" id="UP001597497"/>
    </source>
</evidence>
<comment type="caution">
    <text evidence="9">The sequence shown here is derived from an EMBL/GenBank/DDBJ whole genome shotgun (WGS) entry which is preliminary data.</text>
</comment>
<keyword evidence="10" id="KW-1185">Reference proteome</keyword>
<evidence type="ECO:0000256" key="6">
    <source>
        <dbReference type="ARBA" id="ARBA00023136"/>
    </source>
</evidence>
<keyword evidence="6 7" id="KW-0472">Membrane</keyword>
<dbReference type="Proteomes" id="UP001597497">
    <property type="component" value="Unassembled WGS sequence"/>
</dbReference>
<dbReference type="Pfam" id="PF01757">
    <property type="entry name" value="Acyl_transf_3"/>
    <property type="match status" value="1"/>
</dbReference>
<feature type="transmembrane region" description="Helical" evidence="7">
    <location>
        <begin position="225"/>
        <end position="248"/>
    </location>
</feature>
<evidence type="ECO:0000256" key="2">
    <source>
        <dbReference type="ARBA" id="ARBA00007400"/>
    </source>
</evidence>
<evidence type="ECO:0000313" key="9">
    <source>
        <dbReference type="EMBL" id="MFD2673589.1"/>
    </source>
</evidence>
<sequence length="362" mass="42015">MNKPRLDAITYVRAFAILGVLLIHSTSQTLVSVTPGTLTHTVFLYVNKMSNFAVPVFVLLSAMVLFYRYDQPFSLTQIRSFYRKRLAYIVVPYVIWSVLYQLYYTCLLPFIKGEAWRWDFLNMLKLLLTGQAAPHLYFFFILFQFYLLFPVLMMLAQRWRQRPYLWILFGITVQCVFYAITYVYAQQVGPVPYRATYMFGYMGLIAIGGYIGMTYPVVRRRLQKYGLAVTLLTLVVGIAYSTVFYWAYAGVYRAPTVLFDASFHLYALLAALTLLYAAERMAARPAEHGRNKLLFQLGVHSFGIYLTHVAVLDLLRRALEAPGHTLLYQVYVWLLFAIALVIPWLTVKWLRPQKHSWLLLGK</sequence>
<dbReference type="GO" id="GO:0016746">
    <property type="term" value="F:acyltransferase activity"/>
    <property type="evidence" value="ECO:0007669"/>
    <property type="project" value="UniProtKB-KW"/>
</dbReference>
<feature type="transmembrane region" description="Helical" evidence="7">
    <location>
        <begin position="263"/>
        <end position="281"/>
    </location>
</feature>
<dbReference type="RefSeq" id="WP_379931175.1">
    <property type="nucleotide sequence ID" value="NZ_JBHUMM010000045.1"/>
</dbReference>
<feature type="transmembrane region" description="Helical" evidence="7">
    <location>
        <begin position="12"/>
        <end position="31"/>
    </location>
</feature>
<evidence type="ECO:0000259" key="8">
    <source>
        <dbReference type="Pfam" id="PF01757"/>
    </source>
</evidence>
<feature type="transmembrane region" description="Helical" evidence="7">
    <location>
        <begin position="51"/>
        <end position="69"/>
    </location>
</feature>
<evidence type="ECO:0000256" key="4">
    <source>
        <dbReference type="ARBA" id="ARBA00022692"/>
    </source>
</evidence>